<dbReference type="Proteomes" id="UP000692954">
    <property type="component" value="Unassembled WGS sequence"/>
</dbReference>
<gene>
    <name evidence="1" type="ORF">PSON_ATCC_30995.1.T1360002</name>
</gene>
<name>A0A8S1R3B6_9CILI</name>
<sequence length="415" mass="50323">MNNQIQPKILIYLEQVKYLNWIQEYGKNQQKNGRWFVKWNGEFMIDVGGYYQIEWKKNGFWKELIENYQKNTQNIWIIGFWQFLQNEQLIGGGLYNQQGFKHGLWSDLSDNYRKNSQVTYIGEYKNGQQVGNWKIKYKNQFMQIKQQIDISGGGYYTRQGLKRGKWIELKDFLCIEIINFLRISQITFVGEYREGLKFGIWEILEENQYIGCGLYDTYGLKNKKWFDLNQNFKDYIQIIYQGEYNDGKRQGYWKTLFRYDRQSNFEQMCKGFSNDKGQKNGKWIVLNNNFNHTCQVIYEGEYKNGLYIHRWDTISRYDEDHGFLYLYSGGCSFDHNGYKYGKWTELQDKFEDQRQVIFNGEQNNLKKSGQWDIMFRYTFRDQFKKVQIFYSENYLKIVEEDYIMIMVQSKEYGLI</sequence>
<comment type="caution">
    <text evidence="1">The sequence shown here is derived from an EMBL/GenBank/DDBJ whole genome shotgun (WGS) entry which is preliminary data.</text>
</comment>
<evidence type="ECO:0000313" key="2">
    <source>
        <dbReference type="Proteomes" id="UP000692954"/>
    </source>
</evidence>
<organism evidence="1 2">
    <name type="scientific">Paramecium sonneborni</name>
    <dbReference type="NCBI Taxonomy" id="65129"/>
    <lineage>
        <taxon>Eukaryota</taxon>
        <taxon>Sar</taxon>
        <taxon>Alveolata</taxon>
        <taxon>Ciliophora</taxon>
        <taxon>Intramacronucleata</taxon>
        <taxon>Oligohymenophorea</taxon>
        <taxon>Peniculida</taxon>
        <taxon>Parameciidae</taxon>
        <taxon>Paramecium</taxon>
    </lineage>
</organism>
<keyword evidence="2" id="KW-1185">Reference proteome</keyword>
<protein>
    <submittedName>
        <fullName evidence="1">Uncharacterized protein</fullName>
    </submittedName>
</protein>
<reference evidence="1" key="1">
    <citation type="submission" date="2021-01" db="EMBL/GenBank/DDBJ databases">
        <authorList>
            <consortium name="Genoscope - CEA"/>
            <person name="William W."/>
        </authorList>
    </citation>
    <scope>NUCLEOTIDE SEQUENCE</scope>
</reference>
<dbReference type="AlphaFoldDB" id="A0A8S1R3B6"/>
<proteinExistence type="predicted"/>
<dbReference type="PANTHER" id="PTHR33706">
    <property type="entry name" value="MORN VARIANT REPEAT PROTEIN"/>
    <property type="match status" value="1"/>
</dbReference>
<dbReference type="PANTHER" id="PTHR33706:SF1">
    <property type="entry name" value="TPR REPEAT PROTEIN"/>
    <property type="match status" value="1"/>
</dbReference>
<accession>A0A8S1R3B6</accession>
<dbReference type="EMBL" id="CAJJDN010000136">
    <property type="protein sequence ID" value="CAD8122015.1"/>
    <property type="molecule type" value="Genomic_DNA"/>
</dbReference>
<evidence type="ECO:0000313" key="1">
    <source>
        <dbReference type="EMBL" id="CAD8122015.1"/>
    </source>
</evidence>
<dbReference type="OrthoDB" id="298777at2759"/>